<dbReference type="OrthoDB" id="9780674at2"/>
<dbReference type="Pfam" id="PF06089">
    <property type="entry name" value="Asparaginase_II"/>
    <property type="match status" value="1"/>
</dbReference>
<protein>
    <submittedName>
        <fullName evidence="1">Asparaginase</fullName>
    </submittedName>
</protein>
<dbReference type="PANTHER" id="PTHR42110:SF1">
    <property type="entry name" value="L-ASPARAGINASE, PUTATIVE (AFU_ORTHOLOGUE AFUA_3G11890)-RELATED"/>
    <property type="match status" value="1"/>
</dbReference>
<reference evidence="1 2" key="1">
    <citation type="submission" date="2019-03" db="EMBL/GenBank/DDBJ databases">
        <title>Genomic Encyclopedia of Type Strains, Phase IV (KMG-IV): sequencing the most valuable type-strain genomes for metagenomic binning, comparative biology and taxonomic classification.</title>
        <authorList>
            <person name="Goeker M."/>
        </authorList>
    </citation>
    <scope>NUCLEOTIDE SEQUENCE [LARGE SCALE GENOMIC DNA]</scope>
    <source>
        <strain evidence="1 2">DSM 19345</strain>
    </source>
</reference>
<accession>A0A4R3ME42</accession>
<dbReference type="AlphaFoldDB" id="A0A4R3ME42"/>
<comment type="caution">
    <text evidence="1">The sequence shown here is derived from an EMBL/GenBank/DDBJ whole genome shotgun (WGS) entry which is preliminary data.</text>
</comment>
<evidence type="ECO:0000313" key="1">
    <source>
        <dbReference type="EMBL" id="TCT09815.1"/>
    </source>
</evidence>
<organism evidence="1 2">
    <name type="scientific">Tepidamorphus gemmatus</name>
    <dbReference type="NCBI Taxonomy" id="747076"/>
    <lineage>
        <taxon>Bacteria</taxon>
        <taxon>Pseudomonadati</taxon>
        <taxon>Pseudomonadota</taxon>
        <taxon>Alphaproteobacteria</taxon>
        <taxon>Hyphomicrobiales</taxon>
        <taxon>Tepidamorphaceae</taxon>
        <taxon>Tepidamorphus</taxon>
    </lineage>
</organism>
<gene>
    <name evidence="1" type="ORF">EDC22_1069</name>
</gene>
<proteinExistence type="predicted"/>
<keyword evidence="2" id="KW-1185">Reference proteome</keyword>
<dbReference type="RefSeq" id="WP_132806651.1">
    <property type="nucleotide sequence ID" value="NZ_SMAK01000006.1"/>
</dbReference>
<dbReference type="InterPro" id="IPR010349">
    <property type="entry name" value="Asparaginase_II"/>
</dbReference>
<sequence>MPHPPVPTANPVVVEITRGDLVESRHRGALAVVDRTGSTVIGLGNIVAPVYPRSAIKLMQALPLIESGAADRFGLTDAEIALSVSSHNGEPQHVAAVRSMLGKAGLSEADLECGPQLPARDEDRCALLARGEPPRRIHNNCSGKHAGMLAAAMHLGLERRGYVRHDHPLQQRIRATMAEMTGTDLTTDRCGIDGCSVPTWAAPLEGWARAFASVATGRDLGADRRAAIERIRRAVAAHPFMVAGSGRFCTRVMEATGAAAFVKTGAEGVFCAALPDRGFGVALKIDDGASRAAETLMAAVLCALGGLEGKARAAVETLARQPVTDRNGNPVGEMRASAELRAALA</sequence>
<dbReference type="Proteomes" id="UP000295678">
    <property type="component" value="Unassembled WGS sequence"/>
</dbReference>
<dbReference type="EMBL" id="SMAK01000006">
    <property type="protein sequence ID" value="TCT09815.1"/>
    <property type="molecule type" value="Genomic_DNA"/>
</dbReference>
<evidence type="ECO:0000313" key="2">
    <source>
        <dbReference type="Proteomes" id="UP000295678"/>
    </source>
</evidence>
<name>A0A4R3ME42_9HYPH</name>
<dbReference type="PANTHER" id="PTHR42110">
    <property type="entry name" value="L-ASPARAGINASE, PUTATIVE (AFU_ORTHOLOGUE AFUA_3G11890)-RELATED"/>
    <property type="match status" value="1"/>
</dbReference>